<organism evidence="2 3">
    <name type="scientific">Pseudonocardia kongjuensis</name>
    <dbReference type="NCBI Taxonomy" id="102227"/>
    <lineage>
        <taxon>Bacteria</taxon>
        <taxon>Bacillati</taxon>
        <taxon>Actinomycetota</taxon>
        <taxon>Actinomycetes</taxon>
        <taxon>Pseudonocardiales</taxon>
        <taxon>Pseudonocardiaceae</taxon>
        <taxon>Pseudonocardia</taxon>
    </lineage>
</organism>
<dbReference type="Pfam" id="PF09084">
    <property type="entry name" value="NMT1"/>
    <property type="match status" value="1"/>
</dbReference>
<feature type="domain" description="SsuA/THI5-like" evidence="1">
    <location>
        <begin position="39"/>
        <end position="252"/>
    </location>
</feature>
<dbReference type="Gene3D" id="3.40.190.10">
    <property type="entry name" value="Periplasmic binding protein-like II"/>
    <property type="match status" value="2"/>
</dbReference>
<accession>A0ABP4IZT7</accession>
<protein>
    <recommendedName>
        <fullName evidence="1">SsuA/THI5-like domain-containing protein</fullName>
    </recommendedName>
</protein>
<evidence type="ECO:0000313" key="2">
    <source>
        <dbReference type="EMBL" id="GAA1403438.1"/>
    </source>
</evidence>
<evidence type="ECO:0000259" key="1">
    <source>
        <dbReference type="Pfam" id="PF09084"/>
    </source>
</evidence>
<keyword evidence="3" id="KW-1185">Reference proteome</keyword>
<gene>
    <name evidence="2" type="ORF">GCM10009613_64560</name>
</gene>
<dbReference type="SUPFAM" id="SSF53850">
    <property type="entry name" value="Periplasmic binding protein-like II"/>
    <property type="match status" value="1"/>
</dbReference>
<dbReference type="Proteomes" id="UP001501414">
    <property type="component" value="Unassembled WGS sequence"/>
</dbReference>
<dbReference type="PANTHER" id="PTHR30024">
    <property type="entry name" value="ALIPHATIC SULFONATES-BINDING PROTEIN-RELATED"/>
    <property type="match status" value="1"/>
</dbReference>
<sequence>MLATALLAACSGGAAGDAGAPLRLSLSHKVVYDVAVPDAVARAENLYAAAGANVAPEPIYPSSSGDAIQALVSGSSDIAVGVSLPAVYSAIQQGADIAIVSAEFQGYGDIAYYVPAGSPLQTLDDVGGRSVSTSGPGSSTDLVGRELGRQLEAAGRPAPELAALGNPSDVFTAVRTGQVDVGWTTPPFFLDSVQDGTLRQIGTGNDVEELSGITSRVNITRTELVEQRLPDLQAFFRAYADAIAFTETDPQRTLEIWKEVSELDATPEVLAEAQKVYPAADLDPRRLEGLDVSLRVAHELGFISEPLSEEELAPHLAVDAVFGTADRG</sequence>
<reference evidence="3" key="1">
    <citation type="journal article" date="2019" name="Int. J. Syst. Evol. Microbiol.">
        <title>The Global Catalogue of Microorganisms (GCM) 10K type strain sequencing project: providing services to taxonomists for standard genome sequencing and annotation.</title>
        <authorList>
            <consortium name="The Broad Institute Genomics Platform"/>
            <consortium name="The Broad Institute Genome Sequencing Center for Infectious Disease"/>
            <person name="Wu L."/>
            <person name="Ma J."/>
        </authorList>
    </citation>
    <scope>NUCLEOTIDE SEQUENCE [LARGE SCALE GENOMIC DNA]</scope>
    <source>
        <strain evidence="3">JCM 11896</strain>
    </source>
</reference>
<comment type="caution">
    <text evidence="2">The sequence shown here is derived from an EMBL/GenBank/DDBJ whole genome shotgun (WGS) entry which is preliminary data.</text>
</comment>
<dbReference type="EMBL" id="BAAAJK010000062">
    <property type="protein sequence ID" value="GAA1403438.1"/>
    <property type="molecule type" value="Genomic_DNA"/>
</dbReference>
<name>A0ABP4IZT7_9PSEU</name>
<proteinExistence type="predicted"/>
<evidence type="ECO:0000313" key="3">
    <source>
        <dbReference type="Proteomes" id="UP001501414"/>
    </source>
</evidence>
<dbReference type="InterPro" id="IPR015168">
    <property type="entry name" value="SsuA/THI5"/>
</dbReference>